<feature type="transmembrane region" description="Helical" evidence="5">
    <location>
        <begin position="254"/>
        <end position="273"/>
    </location>
</feature>
<feature type="domain" description="Sodium/calcium exchanger membrane region" evidence="6">
    <location>
        <begin position="220"/>
        <end position="360"/>
    </location>
</feature>
<dbReference type="GO" id="GO:0015385">
    <property type="term" value="F:sodium:proton antiporter activity"/>
    <property type="evidence" value="ECO:0007669"/>
    <property type="project" value="TreeGrafter"/>
</dbReference>
<feature type="transmembrane region" description="Helical" evidence="5">
    <location>
        <begin position="134"/>
        <end position="155"/>
    </location>
</feature>
<feature type="transmembrane region" description="Helical" evidence="5">
    <location>
        <begin position="316"/>
        <end position="338"/>
    </location>
</feature>
<organism evidence="7 8">
    <name type="scientific">Propionibacterium cyclohexanicum</name>
    <dbReference type="NCBI Taxonomy" id="64702"/>
    <lineage>
        <taxon>Bacteria</taxon>
        <taxon>Bacillati</taxon>
        <taxon>Actinomycetota</taxon>
        <taxon>Actinomycetes</taxon>
        <taxon>Propionibacteriales</taxon>
        <taxon>Propionibacteriaceae</taxon>
        <taxon>Propionibacterium</taxon>
    </lineage>
</organism>
<dbReference type="PANTHER" id="PTHR37958">
    <property type="entry name" value="SODIUM-POTASSIUM/PROTON ANTIPORTER CHAA"/>
    <property type="match status" value="1"/>
</dbReference>
<protein>
    <submittedName>
        <fullName evidence="7">Ca2+:H+ antiporter</fullName>
    </submittedName>
</protein>
<keyword evidence="8" id="KW-1185">Reference proteome</keyword>
<feature type="transmembrane region" description="Helical" evidence="5">
    <location>
        <begin position="345"/>
        <end position="362"/>
    </location>
</feature>
<feature type="transmembrane region" description="Helical" evidence="5">
    <location>
        <begin position="167"/>
        <end position="184"/>
    </location>
</feature>
<feature type="transmembrane region" description="Helical" evidence="5">
    <location>
        <begin position="35"/>
        <end position="53"/>
    </location>
</feature>
<sequence>MSALVLRQIRWTNVAPLVAFVALLITWNWHPPTFVSILLFALLVAAVLSAVHHAEVVAEKVGEPFGSLVLAVAVTVIEVGLILTLMAGGNSSETLARDTVFAAVMITVNGIIGICLVISSSTDGIARFSARGSTGALATVAALSGICLVLPSYTVSNPNPVFTPSQLAFAGISSLVLYAMFVSAQTGRHRSFFLPVDMKGRTIHTTPANHNPTLRSTIKSLVLLLIGLISVVGLAKLLSHTIELGVTAVGLPNSFVGVIIAFMVLAPETLAAIRAARNDRLQVSLNLALGSATASLGLTIPTLAVAMIWFPGELQLGLSPLQIVLLCLSIVIAILTVLPGRATRLQGGVHLVMLSAFIFLAANP</sequence>
<dbReference type="STRING" id="64702.SAMN05443377_11234"/>
<keyword evidence="3 5" id="KW-1133">Transmembrane helix</keyword>
<keyword evidence="4 5" id="KW-0472">Membrane</keyword>
<gene>
    <name evidence="7" type="ORF">SAMN05443377_11234</name>
</gene>
<name>A0A1H9SAX2_9ACTN</name>
<feature type="transmembrane region" description="Helical" evidence="5">
    <location>
        <begin position="65"/>
        <end position="88"/>
    </location>
</feature>
<evidence type="ECO:0000256" key="5">
    <source>
        <dbReference type="SAM" id="Phobius"/>
    </source>
</evidence>
<evidence type="ECO:0000256" key="2">
    <source>
        <dbReference type="ARBA" id="ARBA00022692"/>
    </source>
</evidence>
<dbReference type="EMBL" id="FOGZ01000012">
    <property type="protein sequence ID" value="SER82111.1"/>
    <property type="molecule type" value="Genomic_DNA"/>
</dbReference>
<dbReference type="GO" id="GO:0015386">
    <property type="term" value="F:potassium:proton antiporter activity"/>
    <property type="evidence" value="ECO:0007669"/>
    <property type="project" value="TreeGrafter"/>
</dbReference>
<feature type="domain" description="Sodium/calcium exchanger membrane region" evidence="6">
    <location>
        <begin position="34"/>
        <end position="186"/>
    </location>
</feature>
<dbReference type="Proteomes" id="UP000198815">
    <property type="component" value="Unassembled WGS sequence"/>
</dbReference>
<dbReference type="InterPro" id="IPR052946">
    <property type="entry name" value="Alkaline_pH_Ca-Antiporter"/>
</dbReference>
<evidence type="ECO:0000256" key="1">
    <source>
        <dbReference type="ARBA" id="ARBA00004141"/>
    </source>
</evidence>
<dbReference type="PANTHER" id="PTHR37958:SF1">
    <property type="entry name" value="SODIUM-POTASSIUM_PROTON ANTIPORTER CHAA"/>
    <property type="match status" value="1"/>
</dbReference>
<dbReference type="GO" id="GO:0005886">
    <property type="term" value="C:plasma membrane"/>
    <property type="evidence" value="ECO:0007669"/>
    <property type="project" value="TreeGrafter"/>
</dbReference>
<accession>A0A1H9SAX2</accession>
<reference evidence="7 8" key="1">
    <citation type="submission" date="2016-10" db="EMBL/GenBank/DDBJ databases">
        <authorList>
            <person name="de Groot N.N."/>
        </authorList>
    </citation>
    <scope>NUCLEOTIDE SEQUENCE [LARGE SCALE GENOMIC DNA]</scope>
    <source>
        <strain evidence="7 8">DSM 16859</strain>
    </source>
</reference>
<feature type="transmembrane region" description="Helical" evidence="5">
    <location>
        <begin position="100"/>
        <end position="122"/>
    </location>
</feature>
<dbReference type="Pfam" id="PF01699">
    <property type="entry name" value="Na_Ca_ex"/>
    <property type="match status" value="2"/>
</dbReference>
<dbReference type="AlphaFoldDB" id="A0A1H9SAX2"/>
<feature type="transmembrane region" description="Helical" evidence="5">
    <location>
        <begin position="12"/>
        <end position="29"/>
    </location>
</feature>
<evidence type="ECO:0000259" key="6">
    <source>
        <dbReference type="Pfam" id="PF01699"/>
    </source>
</evidence>
<dbReference type="RefSeq" id="WP_342735561.1">
    <property type="nucleotide sequence ID" value="NZ_FOGZ01000012.1"/>
</dbReference>
<comment type="subcellular location">
    <subcellularLocation>
        <location evidence="1">Membrane</location>
        <topology evidence="1">Multi-pass membrane protein</topology>
    </subcellularLocation>
</comment>
<feature type="transmembrane region" description="Helical" evidence="5">
    <location>
        <begin position="221"/>
        <end position="242"/>
    </location>
</feature>
<proteinExistence type="predicted"/>
<keyword evidence="2 5" id="KW-0812">Transmembrane</keyword>
<evidence type="ECO:0000313" key="8">
    <source>
        <dbReference type="Proteomes" id="UP000198815"/>
    </source>
</evidence>
<evidence type="ECO:0000256" key="4">
    <source>
        <dbReference type="ARBA" id="ARBA00023136"/>
    </source>
</evidence>
<feature type="transmembrane region" description="Helical" evidence="5">
    <location>
        <begin position="285"/>
        <end position="310"/>
    </location>
</feature>
<evidence type="ECO:0000313" key="7">
    <source>
        <dbReference type="EMBL" id="SER82111.1"/>
    </source>
</evidence>
<evidence type="ECO:0000256" key="3">
    <source>
        <dbReference type="ARBA" id="ARBA00022989"/>
    </source>
</evidence>
<dbReference type="InterPro" id="IPR004837">
    <property type="entry name" value="NaCa_Exmemb"/>
</dbReference>